<accession>A0A943A463</accession>
<dbReference type="EMBL" id="JAGZMU010000005">
    <property type="protein sequence ID" value="MBS4893847.1"/>
    <property type="molecule type" value="Genomic_DNA"/>
</dbReference>
<comment type="caution">
    <text evidence="1">The sequence shown here is derived from an EMBL/GenBank/DDBJ whole genome shotgun (WGS) entry which is preliminary data.</text>
</comment>
<gene>
    <name evidence="1" type="ORF">KHZ90_08730</name>
</gene>
<dbReference type="Proteomes" id="UP000778864">
    <property type="component" value="Unassembled WGS sequence"/>
</dbReference>
<organism evidence="1 2">
    <name type="scientific">Veillonella parvula</name>
    <name type="common">Staphylococcus parvulus</name>
    <dbReference type="NCBI Taxonomy" id="29466"/>
    <lineage>
        <taxon>Bacteria</taxon>
        <taxon>Bacillati</taxon>
        <taxon>Bacillota</taxon>
        <taxon>Negativicutes</taxon>
        <taxon>Veillonellales</taxon>
        <taxon>Veillonellaceae</taxon>
        <taxon>Veillonella</taxon>
    </lineage>
</organism>
<name>A0A943A463_VEIPA</name>
<proteinExistence type="predicted"/>
<sequence>MIIIATESRGIRFSKSEITLDENGDFIVTEYKKDDTIVTNLSNKIREFIGLEGVDISFGQKSETESEE</sequence>
<dbReference type="RefSeq" id="WP_278468206.1">
    <property type="nucleotide sequence ID" value="NZ_JAGZMU010000005.1"/>
</dbReference>
<evidence type="ECO:0000313" key="2">
    <source>
        <dbReference type="Proteomes" id="UP000778864"/>
    </source>
</evidence>
<dbReference type="AlphaFoldDB" id="A0A943A463"/>
<reference evidence="1" key="1">
    <citation type="submission" date="2021-02" db="EMBL/GenBank/DDBJ databases">
        <title>Infant gut strain persistence is associated with maternal origin, phylogeny, and functional potential including surface adhesion and iron acquisition.</title>
        <authorList>
            <person name="Lou Y.C."/>
        </authorList>
    </citation>
    <scope>NUCLEOTIDE SEQUENCE</scope>
    <source>
        <strain evidence="1">L3_108_031G1_dasL3_108_031G1_concoct_20</strain>
    </source>
</reference>
<protein>
    <submittedName>
        <fullName evidence="1">Uncharacterized protein</fullName>
    </submittedName>
</protein>
<evidence type="ECO:0000313" key="1">
    <source>
        <dbReference type="EMBL" id="MBS4893847.1"/>
    </source>
</evidence>